<dbReference type="HOGENOM" id="CLU_031953_0_1_1"/>
<keyword evidence="9" id="KW-1185">Reference proteome</keyword>
<evidence type="ECO:0000256" key="2">
    <source>
        <dbReference type="ARBA" id="ARBA00007769"/>
    </source>
</evidence>
<dbReference type="EMBL" id="DS750044">
    <property type="protein sequence ID" value="EEC08025.1"/>
    <property type="molecule type" value="Genomic_DNA"/>
</dbReference>
<dbReference type="EMBL" id="ABJB011025705">
    <property type="status" value="NOT_ANNOTATED_CDS"/>
    <property type="molecule type" value="Genomic_DNA"/>
</dbReference>
<proteinExistence type="inferred from homology"/>
<dbReference type="VEuPathDB" id="VectorBase:ISCW024346"/>
<feature type="domain" description="Isopropylmalate dehydrogenase-like" evidence="6">
    <location>
        <begin position="49"/>
        <end position="372"/>
    </location>
</feature>
<evidence type="ECO:0000259" key="6">
    <source>
        <dbReference type="SMART" id="SM01329"/>
    </source>
</evidence>
<accession>B7PN53</accession>
<organism evidence="7">
    <name type="scientific">Ixodes scapularis</name>
    <name type="common">Black-legged tick</name>
    <name type="synonym">Deer tick</name>
    <dbReference type="NCBI Taxonomy" id="6945"/>
    <lineage>
        <taxon>Eukaryota</taxon>
        <taxon>Metazoa</taxon>
        <taxon>Ecdysozoa</taxon>
        <taxon>Arthropoda</taxon>
        <taxon>Chelicerata</taxon>
        <taxon>Arachnida</taxon>
        <taxon>Acari</taxon>
        <taxon>Parasitiformes</taxon>
        <taxon>Ixodida</taxon>
        <taxon>Ixodoidea</taxon>
        <taxon>Ixodidae</taxon>
        <taxon>Ixodinae</taxon>
        <taxon>Ixodes</taxon>
    </lineage>
</organism>
<evidence type="ECO:0000256" key="4">
    <source>
        <dbReference type="ARBA" id="ARBA00022946"/>
    </source>
</evidence>
<comment type="similarity">
    <text evidence="2">Belongs to the isocitrate and isopropylmalate dehydrogenases family.</text>
</comment>
<dbReference type="SMART" id="SM01329">
    <property type="entry name" value="Iso_dh"/>
    <property type="match status" value="1"/>
</dbReference>
<dbReference type="InterPro" id="IPR024084">
    <property type="entry name" value="IsoPropMal-DH-like_dom"/>
</dbReference>
<evidence type="ECO:0000313" key="7">
    <source>
        <dbReference type="EMBL" id="EEC08025.1"/>
    </source>
</evidence>
<evidence type="ECO:0000313" key="8">
    <source>
        <dbReference type="EnsemblMetazoa" id="ISCW024346-PA"/>
    </source>
</evidence>
<comment type="subcellular location">
    <subcellularLocation>
        <location evidence="1">Mitochondrion</location>
    </subcellularLocation>
</comment>
<evidence type="ECO:0000256" key="3">
    <source>
        <dbReference type="ARBA" id="ARBA00022532"/>
    </source>
</evidence>
<keyword evidence="5" id="KW-0496">Mitochondrion</keyword>
<dbReference type="NCBIfam" id="TIGR00175">
    <property type="entry name" value="mito_nad_idh"/>
    <property type="match status" value="1"/>
</dbReference>
<dbReference type="STRING" id="6945.B7PN53"/>
<dbReference type="Gene3D" id="3.40.718.10">
    <property type="entry name" value="Isopropylmalate Dehydrogenase"/>
    <property type="match status" value="1"/>
</dbReference>
<dbReference type="GO" id="GO:0006102">
    <property type="term" value="P:isocitrate metabolic process"/>
    <property type="evidence" value="ECO:0000318"/>
    <property type="project" value="GO_Central"/>
</dbReference>
<dbReference type="GO" id="GO:0005739">
    <property type="term" value="C:mitochondrion"/>
    <property type="evidence" value="ECO:0000318"/>
    <property type="project" value="GO_Central"/>
</dbReference>
<dbReference type="EnsemblMetazoa" id="ISCW024346-RA">
    <property type="protein sequence ID" value="ISCW024346-PA"/>
    <property type="gene ID" value="ISCW024346"/>
</dbReference>
<gene>
    <name evidence="8" type="primary">8050786</name>
    <name evidence="7" type="ORF">IscW_ISCW024346</name>
</gene>
<evidence type="ECO:0000256" key="5">
    <source>
        <dbReference type="ARBA" id="ARBA00023128"/>
    </source>
</evidence>
<dbReference type="PaxDb" id="6945-B7PN53"/>
<dbReference type="SUPFAM" id="SSF53659">
    <property type="entry name" value="Isocitrate/Isopropylmalate dehydrogenase-like"/>
    <property type="match status" value="1"/>
</dbReference>
<evidence type="ECO:0000256" key="1">
    <source>
        <dbReference type="ARBA" id="ARBA00004173"/>
    </source>
</evidence>
<dbReference type="FunCoup" id="B7PN53">
    <property type="interactions" value="684"/>
</dbReference>
<dbReference type="OrthoDB" id="10261637at2759"/>
<dbReference type="VEuPathDB" id="VectorBase:ISCP_033370"/>
<sequence length="381" mass="42237">TMMAGLWKKLARTLSKGPLQFCDGRTTNFPARCSKRTLHRKSKIGGRFFVTLLPGHGIGPEMMRHVEAIFACGKVPVDFETIIVDANVGDASSMDHAIKSIRRNGVALKGNIETTSYSMTVEPRNLLLRNKLELYVNVVHCRNHPGINTKHKGVDIVVIRQNTEGEYSCLEHEVTSGVVESLKIITWAKSFQIAKYCFEYARTHMRKKVTVVHKANIMKLTDGLFLKTCTEVAQEYPDIELNDIIIDNCCMQLVANPAQFDVMLVPNLYGNIVVNVACGLVGGAGVTSGRNYGKEYAVFETATRNTGTPLVGKNLANPVATLYAAVDMLKHLELWDHAVVIRRAIEKTVNRDKVHTKDLGGDATTSKVVENILKEVQKNTL</sequence>
<protein>
    <submittedName>
        <fullName evidence="7 8">Isocitrate dehydrogenase, putative</fullName>
    </submittedName>
</protein>
<dbReference type="Proteomes" id="UP000001555">
    <property type="component" value="Unassembled WGS sequence"/>
</dbReference>
<dbReference type="FunFam" id="3.40.718.10:FF:000001">
    <property type="entry name" value="Isocitrate dehydrogenase [NAD] subunit, mitochondrial"/>
    <property type="match status" value="1"/>
</dbReference>
<dbReference type="AlphaFoldDB" id="B7PN53"/>
<dbReference type="Pfam" id="PF00180">
    <property type="entry name" value="Iso_dh"/>
    <property type="match status" value="1"/>
</dbReference>
<dbReference type="KEGG" id="isc:8050786"/>
<dbReference type="GO" id="GO:0006099">
    <property type="term" value="P:tricarboxylic acid cycle"/>
    <property type="evidence" value="ECO:0000318"/>
    <property type="project" value="GO_Central"/>
</dbReference>
<feature type="non-terminal residue" evidence="7">
    <location>
        <position position="1"/>
    </location>
</feature>
<evidence type="ECO:0000313" key="9">
    <source>
        <dbReference type="Proteomes" id="UP000001555"/>
    </source>
</evidence>
<dbReference type="InterPro" id="IPR004434">
    <property type="entry name" value="Isocitrate_DH_NAD"/>
</dbReference>
<dbReference type="VEuPathDB" id="VectorBase:ISCI024346"/>
<keyword evidence="3" id="KW-0816">Tricarboxylic acid cycle</keyword>
<name>B7PN53_IXOSC</name>
<dbReference type="PANTHER" id="PTHR11835:SF60">
    <property type="entry name" value="ISOCITRATE DEHYDROGENASE [NAD] SUBUNIT, MITOCHONDRIAL"/>
    <property type="match status" value="1"/>
</dbReference>
<reference evidence="7 9" key="1">
    <citation type="submission" date="2008-03" db="EMBL/GenBank/DDBJ databases">
        <title>Annotation of Ixodes scapularis.</title>
        <authorList>
            <consortium name="Ixodes scapularis Genome Project Consortium"/>
            <person name="Caler E."/>
            <person name="Hannick L.I."/>
            <person name="Bidwell S."/>
            <person name="Joardar V."/>
            <person name="Thiagarajan M."/>
            <person name="Amedeo P."/>
            <person name="Galinsky K.J."/>
            <person name="Schobel S."/>
            <person name="Inman J."/>
            <person name="Hostetler J."/>
            <person name="Miller J."/>
            <person name="Hammond M."/>
            <person name="Megy K."/>
            <person name="Lawson D."/>
            <person name="Kodira C."/>
            <person name="Sutton G."/>
            <person name="Meyer J."/>
            <person name="Hill C.A."/>
            <person name="Birren B."/>
            <person name="Nene V."/>
            <person name="Collins F."/>
            <person name="Alarcon-Chaidez F."/>
            <person name="Wikel S."/>
            <person name="Strausberg R."/>
        </authorList>
    </citation>
    <scope>NUCLEOTIDE SEQUENCE [LARGE SCALE GENOMIC DNA]</scope>
    <source>
        <strain evidence="9">Wikel</strain>
        <strain evidence="7">Wikel colony</strain>
    </source>
</reference>
<keyword evidence="4" id="KW-0809">Transit peptide</keyword>
<reference evidence="8" key="2">
    <citation type="submission" date="2020-05" db="UniProtKB">
        <authorList>
            <consortium name="EnsemblMetazoa"/>
        </authorList>
    </citation>
    <scope>IDENTIFICATION</scope>
    <source>
        <strain evidence="8">wikel</strain>
    </source>
</reference>
<dbReference type="PANTHER" id="PTHR11835">
    <property type="entry name" value="DECARBOXYLATING DEHYDROGENASES-ISOCITRATE, ISOPROPYLMALATE, TARTRATE"/>
    <property type="match status" value="1"/>
</dbReference>